<proteinExistence type="predicted"/>
<dbReference type="AlphaFoldDB" id="A0AAX4NGD5"/>
<sequence>MRVLDGRDEKNLHFKWSPEVKSVIRIEPGEILEVLVPDSSTMQIKKESKLADLGRIDNSKFDAAVGAIEILGAKKGDTLEVTIVDIIPDAWGWTAIMKDFGLLKNRFQESLVIWNISGSIASSSSDFLKGVRIPVRPFLGVIGTAPEKGTYGMIPPQRFGGNMDNKMNGVGSRIMLPVNIDGGMLSISDPHASQGDGEICGTAIETSARVRLMVKIIRKKHELDPIVYSKSGESESMMCAMGIDSDLHSAAVKAAENMIHHLSLAGYKPEEAYILCSVAGDLRISEIVDEPNFVVSMCLPTIFLRQNLH</sequence>
<dbReference type="Gene3D" id="2.60.120.580">
    <property type="entry name" value="Acetamidase/Formamidase-like domains"/>
    <property type="match status" value="2"/>
</dbReference>
<dbReference type="PANTHER" id="PTHR31891">
    <property type="entry name" value="FORMAMIDASE C869.04-RELATED"/>
    <property type="match status" value="1"/>
</dbReference>
<evidence type="ECO:0000313" key="1">
    <source>
        <dbReference type="EMBL" id="WYY00525.1"/>
    </source>
</evidence>
<accession>A0AAX4NGD5</accession>
<dbReference type="GeneID" id="95967839"/>
<dbReference type="SUPFAM" id="SSF141130">
    <property type="entry name" value="Acetamidase/Formamidase-like"/>
    <property type="match status" value="1"/>
</dbReference>
<dbReference type="Gene3D" id="3.10.28.20">
    <property type="entry name" value="Acetamidase/Formamidase-like domains"/>
    <property type="match status" value="1"/>
</dbReference>
<name>A0AAX4NGD5_9ARCH</name>
<dbReference type="RefSeq" id="WP_393970860.1">
    <property type="nucleotide sequence ID" value="NZ_CP133772.1"/>
</dbReference>
<evidence type="ECO:0000313" key="2">
    <source>
        <dbReference type="Proteomes" id="UP001451606"/>
    </source>
</evidence>
<dbReference type="GO" id="GO:0016811">
    <property type="term" value="F:hydrolase activity, acting on carbon-nitrogen (but not peptide) bonds, in linear amides"/>
    <property type="evidence" value="ECO:0007669"/>
    <property type="project" value="InterPro"/>
</dbReference>
<dbReference type="InterPro" id="IPR004304">
    <property type="entry name" value="FmdA_AmdA"/>
</dbReference>
<protein>
    <submittedName>
        <fullName evidence="1">Acetamidase/formamidase family protein</fullName>
    </submittedName>
</protein>
<dbReference type="Pfam" id="PF03069">
    <property type="entry name" value="FmdA_AmdA"/>
    <property type="match status" value="2"/>
</dbReference>
<dbReference type="Proteomes" id="UP001451606">
    <property type="component" value="Chromosome"/>
</dbReference>
<dbReference type="EMBL" id="CP133772">
    <property type="protein sequence ID" value="WYY00525.1"/>
    <property type="molecule type" value="Genomic_DNA"/>
</dbReference>
<gene>
    <name evidence="1" type="ORF">OXIME_001102</name>
</gene>
<dbReference type="PANTHER" id="PTHR31891:SF1">
    <property type="entry name" value="FORMAMIDASE C869.04-RELATED"/>
    <property type="match status" value="1"/>
</dbReference>
<reference evidence="1 2" key="1">
    <citation type="submission" date="2023-09" db="EMBL/GenBank/DDBJ databases">
        <authorList>
            <person name="Golyshina O.V."/>
            <person name="Lunev E.A."/>
            <person name="Bargiela R."/>
            <person name="Gaines M.C."/>
            <person name="Daum B."/>
            <person name="Bale N.J."/>
            <person name="Koenen M."/>
            <person name="Sinninghe Damst J.S."/>
            <person name="Yakimov M."/>
            <person name="Golyshin P.N."/>
        </authorList>
    </citation>
    <scope>NUCLEOTIDE SEQUENCE [LARGE SCALE GENOMIC DNA]</scope>
    <source>
        <strain evidence="1 2">M1</strain>
    </source>
</reference>
<keyword evidence="2" id="KW-1185">Reference proteome</keyword>
<dbReference type="KEGG" id="omr:OXIME_001102"/>
<organism evidence="1 2">
    <name type="scientific">Oxyplasma meridianum</name>
    <dbReference type="NCBI Taxonomy" id="3073602"/>
    <lineage>
        <taxon>Archaea</taxon>
        <taxon>Methanobacteriati</taxon>
        <taxon>Thermoplasmatota</taxon>
        <taxon>Thermoplasmata</taxon>
        <taxon>Thermoplasmatales</taxon>
        <taxon>Thermoplasmataceae</taxon>
        <taxon>Oxyplasma</taxon>
    </lineage>
</organism>